<dbReference type="SUPFAM" id="SSF48097">
    <property type="entry name" value="Regulator of G-protein signaling, RGS"/>
    <property type="match status" value="1"/>
</dbReference>
<dbReference type="PANTHER" id="PTHR10845">
    <property type="entry name" value="REGULATOR OF G PROTEIN SIGNALING"/>
    <property type="match status" value="1"/>
</dbReference>
<dbReference type="FunFam" id="1.10.167.10:FF:000001">
    <property type="entry name" value="Putative regulator of g-protein signaling 12"/>
    <property type="match status" value="1"/>
</dbReference>
<proteinExistence type="predicted"/>
<dbReference type="EMBL" id="GEEE01019208">
    <property type="protein sequence ID" value="JAP44017.1"/>
    <property type="molecule type" value="Transcribed_RNA"/>
</dbReference>
<feature type="compositionally biased region" description="Polar residues" evidence="1">
    <location>
        <begin position="229"/>
        <end position="243"/>
    </location>
</feature>
<feature type="region of interest" description="Disordered" evidence="1">
    <location>
        <begin position="229"/>
        <end position="260"/>
    </location>
</feature>
<dbReference type="PROSITE" id="PS50132">
    <property type="entry name" value="RGS"/>
    <property type="match status" value="1"/>
</dbReference>
<dbReference type="InterPro" id="IPR044926">
    <property type="entry name" value="RGS_subdomain_2"/>
</dbReference>
<evidence type="ECO:0000259" key="2">
    <source>
        <dbReference type="PROSITE" id="PS50132"/>
    </source>
</evidence>
<feature type="compositionally biased region" description="Polar residues" evidence="1">
    <location>
        <begin position="96"/>
        <end position="105"/>
    </location>
</feature>
<dbReference type="Gene3D" id="1.10.167.10">
    <property type="entry name" value="Regulator of G-protein Signalling 4, domain 2"/>
    <property type="match status" value="1"/>
</dbReference>
<evidence type="ECO:0000256" key="1">
    <source>
        <dbReference type="SAM" id="MobiDB-lite"/>
    </source>
</evidence>
<feature type="region of interest" description="Disordered" evidence="1">
    <location>
        <begin position="363"/>
        <end position="430"/>
    </location>
</feature>
<dbReference type="SMART" id="SM00315">
    <property type="entry name" value="RGS"/>
    <property type="match status" value="1"/>
</dbReference>
<dbReference type="PANTHER" id="PTHR10845:SF192">
    <property type="entry name" value="DOUBLE HIT, ISOFORM B"/>
    <property type="match status" value="1"/>
</dbReference>
<dbReference type="InterPro" id="IPR024066">
    <property type="entry name" value="RGS_subdom1/3"/>
</dbReference>
<dbReference type="PRINTS" id="PR01301">
    <property type="entry name" value="RGSPROTEIN"/>
</dbReference>
<accession>A0A0X3NSG7</accession>
<feature type="compositionally biased region" description="Low complexity" evidence="1">
    <location>
        <begin position="54"/>
        <end position="71"/>
    </location>
</feature>
<dbReference type="AlphaFoldDB" id="A0A0X3NSG7"/>
<feature type="region of interest" description="Disordered" evidence="1">
    <location>
        <begin position="33"/>
        <end position="120"/>
    </location>
</feature>
<evidence type="ECO:0000313" key="3">
    <source>
        <dbReference type="EMBL" id="JAP42719.1"/>
    </source>
</evidence>
<dbReference type="CDD" id="cd08718">
    <property type="entry name" value="RGS_RZ-like"/>
    <property type="match status" value="1"/>
</dbReference>
<dbReference type="Gene3D" id="1.10.196.10">
    <property type="match status" value="2"/>
</dbReference>
<protein>
    <submittedName>
        <fullName evidence="3">Regulator of G-protein signaling 20</fullName>
    </submittedName>
</protein>
<dbReference type="InterPro" id="IPR036305">
    <property type="entry name" value="RGS_sf"/>
</dbReference>
<feature type="compositionally biased region" description="Low complexity" evidence="1">
    <location>
        <begin position="393"/>
        <end position="412"/>
    </location>
</feature>
<name>A0A0X3NSG7_SCHSO</name>
<dbReference type="EMBL" id="GEEE01020506">
    <property type="protein sequence ID" value="JAP42719.1"/>
    <property type="molecule type" value="Transcribed_RNA"/>
</dbReference>
<organism evidence="3">
    <name type="scientific">Schistocephalus solidus</name>
    <name type="common">Tapeworm</name>
    <dbReference type="NCBI Taxonomy" id="70667"/>
    <lineage>
        <taxon>Eukaryota</taxon>
        <taxon>Metazoa</taxon>
        <taxon>Spiralia</taxon>
        <taxon>Lophotrochozoa</taxon>
        <taxon>Platyhelminthes</taxon>
        <taxon>Cestoda</taxon>
        <taxon>Eucestoda</taxon>
        <taxon>Diphyllobothriidea</taxon>
        <taxon>Diphyllobothriidae</taxon>
        <taxon>Schistocephalus</taxon>
    </lineage>
</organism>
<gene>
    <name evidence="3" type="primary">RGS20</name>
    <name evidence="3" type="ORF">TR151179</name>
</gene>
<reference evidence="3" key="1">
    <citation type="submission" date="2016-01" db="EMBL/GenBank/DDBJ databases">
        <title>Reference transcriptome for the parasite Schistocephalus solidus: insights into the molecular evolution of parasitism.</title>
        <authorList>
            <person name="Hebert F.O."/>
            <person name="Grambauer S."/>
            <person name="Barber I."/>
            <person name="Landry C.R."/>
            <person name="Aubin-Horth N."/>
        </authorList>
    </citation>
    <scope>NUCLEOTIDE SEQUENCE</scope>
</reference>
<sequence length="663" mass="71992">MSSGPLVFIHRTADESTAKVISQGIYDDSFYWEGGHRRSPEPGQSSAATSEQHVVTGSSAAAAAVPVTTGPLNTARKISPSTSNFQQAPPPPPLPTSITTRVTQQRHLHDCPQPPSSTASSELICDLSANELLSADWASASAHYGHSDPNLRDTKDLGFPALSFNNLSISKPGAARRDLWTENSFTVLPAFTDAAPNCGQSAVSSNSFSMIPFNNSNNIKDQHPEFFQTQHSSRPSTDFFSNQRPRDRTTTVTIQPPPIPTLGVSPKSTVFFPHPTINNDLAADFFVPENFLDTAANNSSNAATIVNNRNGFLPNNADASTANYPFYVRPSAMVNTMIDYQWRQSMTANGVDVLSSGGVGGFASSTGKSPSGRMDSVNSVAPPASGNTNTNDGGCATTESGGTGSGTVASGGQPVSTSRRSNASDRMGLVKQVRPSSDTNVISLTDNPGAPMLKADSTLSLDTESRARACCFCWCCCCSCSCIQVPPGIDSVKRSNQSIEEQHRTETQVVEPKTSYDDLQSWAESFDNLMHCFTSPDGMGPHTVGQRAFRDFLRSEYSEENILFWLACEDLKRETCPELIEEKVRIIYENYISILSPKEVSLDSRVRDIINNNMTEPTPHTFDEAQVQIYTLMQRDSYPRFLNSRVYKDLLAMAKCESTKPLC</sequence>
<dbReference type="InterPro" id="IPR016137">
    <property type="entry name" value="RGS"/>
</dbReference>
<feature type="compositionally biased region" description="Polar residues" evidence="1">
    <location>
        <begin position="42"/>
        <end position="53"/>
    </location>
</feature>
<dbReference type="Pfam" id="PF00615">
    <property type="entry name" value="RGS"/>
    <property type="match status" value="1"/>
</dbReference>
<feature type="domain" description="RGS" evidence="2">
    <location>
        <begin position="535"/>
        <end position="651"/>
    </location>
</feature>